<evidence type="ECO:0000313" key="4">
    <source>
        <dbReference type="Proteomes" id="UP001215598"/>
    </source>
</evidence>
<evidence type="ECO:0000313" key="3">
    <source>
        <dbReference type="EMBL" id="KAJ7751593.1"/>
    </source>
</evidence>
<comment type="caution">
    <text evidence="3">The sequence shown here is derived from an EMBL/GenBank/DDBJ whole genome shotgun (WGS) entry which is preliminary data.</text>
</comment>
<keyword evidence="1" id="KW-1133">Transmembrane helix</keyword>
<name>A0AAD7IVY9_9AGAR</name>
<sequence length="402" mass="44240">MLFWILTLLVAKQSGLTQGHSDLLDSRASTEATCDCTINSCRTMFDIVWGCLATIFACTWVALHQNVPDPELGQFSLLMRKLRMMLVTIIAPELVVAFAGRQLTSALWISEEFNISKTHAFFFNMGGFVSDKGHYIANARQIPAYISAIKAVKEADILDKSKGDALSKGVALAQALWFVTQCVARTSQCLPLTELEVATLAFAILSSITRLMWWWKPLDVQQPIILIKSEDEIDPLEAEGPNPISMQRVYTIDGVLTGQYPYYSPISATSVPSFYSTRIGDSDPYTLVVGAGVFGSGAIFGAIHCAAWNTVFPSVVEMRLWRMASGFIAGYPVLFLAVGSLYTILDEPGDIAGAFVGIFLLIGLVFYPFCRLVLSVLSFTTLRALSSADFVDVNWSKYFPHL</sequence>
<feature type="signal peptide" evidence="2">
    <location>
        <begin position="1"/>
        <end position="19"/>
    </location>
</feature>
<feature type="transmembrane region" description="Helical" evidence="1">
    <location>
        <begin position="320"/>
        <end position="345"/>
    </location>
</feature>
<accession>A0AAD7IVY9</accession>
<evidence type="ECO:0000256" key="1">
    <source>
        <dbReference type="SAM" id="Phobius"/>
    </source>
</evidence>
<organism evidence="3 4">
    <name type="scientific">Mycena metata</name>
    <dbReference type="NCBI Taxonomy" id="1033252"/>
    <lineage>
        <taxon>Eukaryota</taxon>
        <taxon>Fungi</taxon>
        <taxon>Dikarya</taxon>
        <taxon>Basidiomycota</taxon>
        <taxon>Agaricomycotina</taxon>
        <taxon>Agaricomycetes</taxon>
        <taxon>Agaricomycetidae</taxon>
        <taxon>Agaricales</taxon>
        <taxon>Marasmiineae</taxon>
        <taxon>Mycenaceae</taxon>
        <taxon>Mycena</taxon>
    </lineage>
</organism>
<proteinExistence type="predicted"/>
<dbReference type="EMBL" id="JARKIB010000061">
    <property type="protein sequence ID" value="KAJ7751593.1"/>
    <property type="molecule type" value="Genomic_DNA"/>
</dbReference>
<reference evidence="3" key="1">
    <citation type="submission" date="2023-03" db="EMBL/GenBank/DDBJ databases">
        <title>Massive genome expansion in bonnet fungi (Mycena s.s.) driven by repeated elements and novel gene families across ecological guilds.</title>
        <authorList>
            <consortium name="Lawrence Berkeley National Laboratory"/>
            <person name="Harder C.B."/>
            <person name="Miyauchi S."/>
            <person name="Viragh M."/>
            <person name="Kuo A."/>
            <person name="Thoen E."/>
            <person name="Andreopoulos B."/>
            <person name="Lu D."/>
            <person name="Skrede I."/>
            <person name="Drula E."/>
            <person name="Henrissat B."/>
            <person name="Morin E."/>
            <person name="Kohler A."/>
            <person name="Barry K."/>
            <person name="LaButti K."/>
            <person name="Morin E."/>
            <person name="Salamov A."/>
            <person name="Lipzen A."/>
            <person name="Mereny Z."/>
            <person name="Hegedus B."/>
            <person name="Baldrian P."/>
            <person name="Stursova M."/>
            <person name="Weitz H."/>
            <person name="Taylor A."/>
            <person name="Grigoriev I.V."/>
            <person name="Nagy L.G."/>
            <person name="Martin F."/>
            <person name="Kauserud H."/>
        </authorList>
    </citation>
    <scope>NUCLEOTIDE SEQUENCE</scope>
    <source>
        <strain evidence="3">CBHHK182m</strain>
    </source>
</reference>
<evidence type="ECO:0000256" key="2">
    <source>
        <dbReference type="SAM" id="SignalP"/>
    </source>
</evidence>
<keyword evidence="1" id="KW-0812">Transmembrane</keyword>
<feature type="chain" id="PRO_5042173249" evidence="2">
    <location>
        <begin position="20"/>
        <end position="402"/>
    </location>
</feature>
<dbReference type="PANTHER" id="PTHR35043:SF7">
    <property type="entry name" value="TRANSCRIPTION FACTOR DOMAIN-CONTAINING PROTEIN"/>
    <property type="match status" value="1"/>
</dbReference>
<gene>
    <name evidence="3" type="ORF">B0H16DRAFT_822449</name>
</gene>
<feature type="transmembrane region" description="Helical" evidence="1">
    <location>
        <begin position="351"/>
        <end position="374"/>
    </location>
</feature>
<dbReference type="AlphaFoldDB" id="A0AAD7IVY9"/>
<dbReference type="PANTHER" id="PTHR35043">
    <property type="entry name" value="TRANSCRIPTION FACTOR DOMAIN-CONTAINING PROTEIN"/>
    <property type="match status" value="1"/>
</dbReference>
<feature type="transmembrane region" description="Helical" evidence="1">
    <location>
        <begin position="285"/>
        <end position="308"/>
    </location>
</feature>
<keyword evidence="1" id="KW-0472">Membrane</keyword>
<keyword evidence="2" id="KW-0732">Signal</keyword>
<protein>
    <submittedName>
        <fullName evidence="3">Uncharacterized protein</fullName>
    </submittedName>
</protein>
<dbReference type="Proteomes" id="UP001215598">
    <property type="component" value="Unassembled WGS sequence"/>
</dbReference>
<keyword evidence="4" id="KW-1185">Reference proteome</keyword>